<dbReference type="SUPFAM" id="SSF47459">
    <property type="entry name" value="HLH, helix-loop-helix DNA-binding domain"/>
    <property type="match status" value="1"/>
</dbReference>
<dbReference type="PANTHER" id="PTHR12565:SF431">
    <property type="entry name" value="TRANSCRIPTION FACTOR BHLH137"/>
    <property type="match status" value="1"/>
</dbReference>
<dbReference type="GO" id="GO:0005634">
    <property type="term" value="C:nucleus"/>
    <property type="evidence" value="ECO:0007669"/>
    <property type="project" value="UniProtKB-SubCell"/>
</dbReference>
<dbReference type="InterPro" id="IPR011598">
    <property type="entry name" value="bHLH_dom"/>
</dbReference>
<dbReference type="PROSITE" id="PS50888">
    <property type="entry name" value="BHLH"/>
    <property type="match status" value="1"/>
</dbReference>
<evidence type="ECO:0000256" key="5">
    <source>
        <dbReference type="ARBA" id="ARBA00023242"/>
    </source>
</evidence>
<evidence type="ECO:0000256" key="2">
    <source>
        <dbReference type="ARBA" id="ARBA00005510"/>
    </source>
</evidence>
<evidence type="ECO:0000313" key="8">
    <source>
        <dbReference type="Proteomes" id="UP000734854"/>
    </source>
</evidence>
<gene>
    <name evidence="7" type="ORF">ZIOFF_011575</name>
</gene>
<keyword evidence="5" id="KW-0539">Nucleus</keyword>
<dbReference type="Gene3D" id="4.10.280.10">
    <property type="entry name" value="Helix-loop-helix DNA-binding domain"/>
    <property type="match status" value="1"/>
</dbReference>
<dbReference type="GO" id="GO:0046983">
    <property type="term" value="F:protein dimerization activity"/>
    <property type="evidence" value="ECO:0007669"/>
    <property type="project" value="InterPro"/>
</dbReference>
<evidence type="ECO:0000313" key="7">
    <source>
        <dbReference type="EMBL" id="KAG6529377.1"/>
    </source>
</evidence>
<evidence type="ECO:0000256" key="4">
    <source>
        <dbReference type="ARBA" id="ARBA00023163"/>
    </source>
</evidence>
<reference evidence="7 8" key="1">
    <citation type="submission" date="2020-08" db="EMBL/GenBank/DDBJ databases">
        <title>Plant Genome Project.</title>
        <authorList>
            <person name="Zhang R.-G."/>
        </authorList>
    </citation>
    <scope>NUCLEOTIDE SEQUENCE [LARGE SCALE GENOMIC DNA]</scope>
    <source>
        <tissue evidence="7">Rhizome</tissue>
    </source>
</reference>
<dbReference type="InterPro" id="IPR036638">
    <property type="entry name" value="HLH_DNA-bd_sf"/>
</dbReference>
<dbReference type="SMART" id="SM00353">
    <property type="entry name" value="HLH"/>
    <property type="match status" value="1"/>
</dbReference>
<accession>A0A8J5HYF2</accession>
<comment type="subcellular location">
    <subcellularLocation>
        <location evidence="1">Nucleus</location>
    </subcellularLocation>
</comment>
<dbReference type="AlphaFoldDB" id="A0A8J5HYF2"/>
<comment type="caution">
    <text evidence="7">The sequence shown here is derived from an EMBL/GenBank/DDBJ whole genome shotgun (WGS) entry which is preliminary data.</text>
</comment>
<comment type="similarity">
    <text evidence="2">Belongs to the bHLH protein family.</text>
</comment>
<dbReference type="Proteomes" id="UP000734854">
    <property type="component" value="Unassembled WGS sequence"/>
</dbReference>
<dbReference type="PANTHER" id="PTHR12565">
    <property type="entry name" value="STEROL REGULATORY ELEMENT-BINDING PROTEIN"/>
    <property type="match status" value="1"/>
</dbReference>
<feature type="domain" description="BHLH" evidence="6">
    <location>
        <begin position="70"/>
        <end position="120"/>
    </location>
</feature>
<dbReference type="EMBL" id="JACMSC010000003">
    <property type="protein sequence ID" value="KAG6529377.1"/>
    <property type="molecule type" value="Genomic_DNA"/>
</dbReference>
<evidence type="ECO:0000256" key="1">
    <source>
        <dbReference type="ARBA" id="ARBA00004123"/>
    </source>
</evidence>
<evidence type="ECO:0000256" key="3">
    <source>
        <dbReference type="ARBA" id="ARBA00023015"/>
    </source>
</evidence>
<protein>
    <recommendedName>
        <fullName evidence="6">BHLH domain-containing protein</fullName>
    </recommendedName>
</protein>
<keyword evidence="8" id="KW-1185">Reference proteome</keyword>
<evidence type="ECO:0000259" key="6">
    <source>
        <dbReference type="PROSITE" id="PS50888"/>
    </source>
</evidence>
<dbReference type="GO" id="GO:0003700">
    <property type="term" value="F:DNA-binding transcription factor activity"/>
    <property type="evidence" value="ECO:0007669"/>
    <property type="project" value="TreeGrafter"/>
</dbReference>
<proteinExistence type="inferred from homology"/>
<keyword evidence="3" id="KW-0805">Transcription regulation</keyword>
<name>A0A8J5HYF2_ZINOF</name>
<organism evidence="7 8">
    <name type="scientific">Zingiber officinale</name>
    <name type="common">Ginger</name>
    <name type="synonym">Amomum zingiber</name>
    <dbReference type="NCBI Taxonomy" id="94328"/>
    <lineage>
        <taxon>Eukaryota</taxon>
        <taxon>Viridiplantae</taxon>
        <taxon>Streptophyta</taxon>
        <taxon>Embryophyta</taxon>
        <taxon>Tracheophyta</taxon>
        <taxon>Spermatophyta</taxon>
        <taxon>Magnoliopsida</taxon>
        <taxon>Liliopsida</taxon>
        <taxon>Zingiberales</taxon>
        <taxon>Zingiberaceae</taxon>
        <taxon>Zingiber</taxon>
    </lineage>
</organism>
<dbReference type="InterPro" id="IPR024097">
    <property type="entry name" value="bHLH_ZIP_TF"/>
</dbReference>
<sequence>MAFSRQLPNTNTAEICFRQHDWEKTMGTTNDCSISHFFEENPTISMSTSIGREQKESHVDTMRERASYTDKTNLLITKSQVRRERISERMKLLQSLIPGCDQVIGKALVLDAIINYVKYLQNQVEFLSMTLASVDTMFGHCGMDFDDTMNQIEFNVEEELAMESEEHGANNYLMIDPFSQKGQGPTSLSQDGSIPWVRSLILEQEQRIVNHIDLTNMYCYFQY</sequence>
<keyword evidence="4" id="KW-0804">Transcription</keyword>